<organism evidence="1">
    <name type="scientific">Spodoptera frugiperda</name>
    <name type="common">Fall armyworm</name>
    <dbReference type="NCBI Taxonomy" id="7108"/>
    <lineage>
        <taxon>Eukaryota</taxon>
        <taxon>Metazoa</taxon>
        <taxon>Ecdysozoa</taxon>
        <taxon>Arthropoda</taxon>
        <taxon>Hexapoda</taxon>
        <taxon>Insecta</taxon>
        <taxon>Pterygota</taxon>
        <taxon>Neoptera</taxon>
        <taxon>Endopterygota</taxon>
        <taxon>Lepidoptera</taxon>
        <taxon>Glossata</taxon>
        <taxon>Ditrysia</taxon>
        <taxon>Noctuoidea</taxon>
        <taxon>Noctuidae</taxon>
        <taxon>Amphipyrinae</taxon>
        <taxon>Spodoptera</taxon>
    </lineage>
</organism>
<dbReference type="EMBL" id="ODYU01005016">
    <property type="protein sequence ID" value="SOQ45487.1"/>
    <property type="molecule type" value="Genomic_DNA"/>
</dbReference>
<dbReference type="AlphaFoldDB" id="A0A2H1VXA8"/>
<reference evidence="1" key="1">
    <citation type="submission" date="2016-07" db="EMBL/GenBank/DDBJ databases">
        <authorList>
            <person name="Bretaudeau A."/>
        </authorList>
    </citation>
    <scope>NUCLEOTIDE SEQUENCE</scope>
    <source>
        <strain evidence="1">Rice</strain>
        <tissue evidence="1">Whole body</tissue>
    </source>
</reference>
<proteinExistence type="predicted"/>
<accession>A0A2H1VXA8</accession>
<protein>
    <submittedName>
        <fullName evidence="1">SFRICE_040940</fullName>
    </submittedName>
</protein>
<evidence type="ECO:0000313" key="1">
    <source>
        <dbReference type="EMBL" id="SOQ45487.1"/>
    </source>
</evidence>
<name>A0A2H1VXA8_SPOFR</name>
<sequence length="186" mass="21590">MTETSEALHVRGRPFGLIFVFELHFIAFCVKYKMIFQGIEFCNNPDPPYEKQKKVDVHIVAVNNSDNFYYNANFSVFENLAGYSWRFKNGYEKGGRIIYENDFKGLSCRSFLPKVIYGISSLKFNSKTCEIFPGNYSFHKLEVTKLDRGANLLPNRHIGVNVFFLSYYKPSGTCFCIESRVLFIKM</sequence>
<gene>
    <name evidence="1" type="ORF">SFRICE_040940</name>
</gene>